<proteinExistence type="predicted"/>
<evidence type="ECO:0000256" key="4">
    <source>
        <dbReference type="ARBA" id="ARBA00022833"/>
    </source>
</evidence>
<dbReference type="InterPro" id="IPR000571">
    <property type="entry name" value="Znf_CCCH"/>
</dbReference>
<dbReference type="InterPro" id="IPR036855">
    <property type="entry name" value="Znf_CCCH_sf"/>
</dbReference>
<feature type="region of interest" description="Disordered" evidence="6">
    <location>
        <begin position="31"/>
        <end position="63"/>
    </location>
</feature>
<dbReference type="Proteomes" id="UP000285301">
    <property type="component" value="Unassembled WGS sequence"/>
</dbReference>
<dbReference type="OrthoDB" id="410307at2759"/>
<reference evidence="8 9" key="1">
    <citation type="journal article" date="2018" name="Gigascience">
        <title>Genomes of trombidid mites reveal novel predicted allergens and laterally-transferred genes associated with secondary metabolism.</title>
        <authorList>
            <person name="Dong X."/>
            <person name="Chaisiri K."/>
            <person name="Xia D."/>
            <person name="Armstrong S.D."/>
            <person name="Fang Y."/>
            <person name="Donnelly M.J."/>
            <person name="Kadowaki T."/>
            <person name="McGarry J.W."/>
            <person name="Darby A.C."/>
            <person name="Makepeace B.L."/>
        </authorList>
    </citation>
    <scope>NUCLEOTIDE SEQUENCE [LARGE SCALE GENOMIC DNA]</scope>
    <source>
        <strain evidence="8">UoL-WK</strain>
    </source>
</reference>
<organism evidence="8 9">
    <name type="scientific">Dinothrombium tinctorium</name>
    <dbReference type="NCBI Taxonomy" id="1965070"/>
    <lineage>
        <taxon>Eukaryota</taxon>
        <taxon>Metazoa</taxon>
        <taxon>Ecdysozoa</taxon>
        <taxon>Arthropoda</taxon>
        <taxon>Chelicerata</taxon>
        <taxon>Arachnida</taxon>
        <taxon>Acari</taxon>
        <taxon>Acariformes</taxon>
        <taxon>Trombidiformes</taxon>
        <taxon>Prostigmata</taxon>
        <taxon>Anystina</taxon>
        <taxon>Parasitengona</taxon>
        <taxon>Trombidioidea</taxon>
        <taxon>Trombidiidae</taxon>
        <taxon>Dinothrombium</taxon>
    </lineage>
</organism>
<keyword evidence="2" id="KW-0677">Repeat</keyword>
<dbReference type="PANTHER" id="PTHR12547:SF18">
    <property type="entry name" value="PROTEIN TIS11"/>
    <property type="match status" value="1"/>
</dbReference>
<keyword evidence="3 5" id="KW-0863">Zinc-finger</keyword>
<dbReference type="PANTHER" id="PTHR12547">
    <property type="entry name" value="CCCH ZINC FINGER/TIS11-RELATED"/>
    <property type="match status" value="1"/>
</dbReference>
<feature type="zinc finger region" description="C3H1-type" evidence="5">
    <location>
        <begin position="67"/>
        <end position="95"/>
    </location>
</feature>
<evidence type="ECO:0000259" key="7">
    <source>
        <dbReference type="PROSITE" id="PS50103"/>
    </source>
</evidence>
<keyword evidence="9" id="KW-1185">Reference proteome</keyword>
<feature type="domain" description="C3H1-type" evidence="7">
    <location>
        <begin position="105"/>
        <end position="133"/>
    </location>
</feature>
<dbReference type="GO" id="GO:0003729">
    <property type="term" value="F:mRNA binding"/>
    <property type="evidence" value="ECO:0007669"/>
    <property type="project" value="InterPro"/>
</dbReference>
<dbReference type="SMART" id="SM00356">
    <property type="entry name" value="ZnF_C3H1"/>
    <property type="match status" value="2"/>
</dbReference>
<evidence type="ECO:0000256" key="2">
    <source>
        <dbReference type="ARBA" id="ARBA00022737"/>
    </source>
</evidence>
<evidence type="ECO:0000313" key="9">
    <source>
        <dbReference type="Proteomes" id="UP000285301"/>
    </source>
</evidence>
<feature type="compositionally biased region" description="Basic and acidic residues" evidence="6">
    <location>
        <begin position="36"/>
        <end position="51"/>
    </location>
</feature>
<dbReference type="PROSITE" id="PS50103">
    <property type="entry name" value="ZF_C3H1"/>
    <property type="match status" value="2"/>
</dbReference>
<evidence type="ECO:0000256" key="6">
    <source>
        <dbReference type="SAM" id="MobiDB-lite"/>
    </source>
</evidence>
<protein>
    <submittedName>
        <fullName evidence="8">Zinc finger protein 36: C3H1 type-like 1</fullName>
    </submittedName>
</protein>
<dbReference type="EMBL" id="NCKU01000211">
    <property type="protein sequence ID" value="RWS16554.1"/>
    <property type="molecule type" value="Genomic_DNA"/>
</dbReference>
<dbReference type="GO" id="GO:0008270">
    <property type="term" value="F:zinc ion binding"/>
    <property type="evidence" value="ECO:0007669"/>
    <property type="project" value="UniProtKB-KW"/>
</dbReference>
<feature type="zinc finger region" description="C3H1-type" evidence="5">
    <location>
        <begin position="105"/>
        <end position="133"/>
    </location>
</feature>
<dbReference type="FunFam" id="4.10.1000.10:FF:000002">
    <property type="entry name" value="Zinc finger protein 36, C3H1 type-like 1"/>
    <property type="match status" value="1"/>
</dbReference>
<dbReference type="SUPFAM" id="SSF90229">
    <property type="entry name" value="CCCH zinc finger"/>
    <property type="match status" value="2"/>
</dbReference>
<evidence type="ECO:0000313" key="8">
    <source>
        <dbReference type="EMBL" id="RWS16554.1"/>
    </source>
</evidence>
<keyword evidence="4 5" id="KW-0862">Zinc</keyword>
<dbReference type="STRING" id="1965070.A0A443RMQ6"/>
<dbReference type="FunFam" id="4.10.1000.10:FF:000001">
    <property type="entry name" value="zinc finger CCCH domain-containing protein 15-like"/>
    <property type="match status" value="1"/>
</dbReference>
<dbReference type="AlphaFoldDB" id="A0A443RMQ6"/>
<feature type="domain" description="C3H1-type" evidence="7">
    <location>
        <begin position="67"/>
        <end position="95"/>
    </location>
</feature>
<evidence type="ECO:0000256" key="1">
    <source>
        <dbReference type="ARBA" id="ARBA00022723"/>
    </source>
</evidence>
<dbReference type="Gene3D" id="4.10.1000.10">
    <property type="entry name" value="Zinc finger, CCCH-type"/>
    <property type="match status" value="2"/>
</dbReference>
<evidence type="ECO:0000256" key="5">
    <source>
        <dbReference type="PROSITE-ProRule" id="PRU00723"/>
    </source>
</evidence>
<keyword evidence="1 5" id="KW-0479">Metal-binding</keyword>
<gene>
    <name evidence="8" type="ORF">B4U79_15143</name>
</gene>
<sequence>MANGTVCGLPNGINGHSGLTYSVSVNATQQSQQQAAKEHRKLDRSLSEPAEKMALNARTGNQTNSSRYKTELCRPFEENGTCKYGDKCQFAHGFHELRNLQRHPKYKTELCRTFHTSGFCPYGPRCHFIHNSEESKKSVITTLQAGCPTSGKTRDRSETIAIMSAQPGAKCESAPTPITLPPMRPKALSIGSYSLGSSGDLSQPSSPSGSPTSLSSFFTEDQLGSFTPHSAASNGNTTFSFSPDFTSLVSEVSSMNNANCRSLGMLASNYIQSPFAYQKSPDLVKERSASIFSNFPTNAAVIEAPQGKPSSPPLAFPYPAAPSSPVDSLGSELDMLSLGGGSSPIPTCSSPLNISKNIPRLPIFTRFANNGNTDSD</sequence>
<dbReference type="Pfam" id="PF00642">
    <property type="entry name" value="zf-CCCH"/>
    <property type="match status" value="2"/>
</dbReference>
<name>A0A443RMQ6_9ACAR</name>
<accession>A0A443RMQ6</accession>
<evidence type="ECO:0000256" key="3">
    <source>
        <dbReference type="ARBA" id="ARBA00022771"/>
    </source>
</evidence>
<dbReference type="InterPro" id="IPR045877">
    <property type="entry name" value="ZFP36-like"/>
</dbReference>
<comment type="caution">
    <text evidence="8">The sequence shown here is derived from an EMBL/GenBank/DDBJ whole genome shotgun (WGS) entry which is preliminary data.</text>
</comment>